<dbReference type="GeneID" id="94347934"/>
<reference evidence="2 3" key="1">
    <citation type="journal article" date="2021" name="Genome Biol.">
        <title>AFLAP: assembly-free linkage analysis pipeline using k-mers from genome sequencing data.</title>
        <authorList>
            <person name="Fletcher K."/>
            <person name="Zhang L."/>
            <person name="Gil J."/>
            <person name="Han R."/>
            <person name="Cavanaugh K."/>
            <person name="Michelmore R."/>
        </authorList>
    </citation>
    <scope>NUCLEOTIDE SEQUENCE [LARGE SCALE GENOMIC DNA]</scope>
    <source>
        <strain evidence="2 3">SF5</strain>
    </source>
</reference>
<dbReference type="OrthoDB" id="101082at2759"/>
<keyword evidence="1" id="KW-0175">Coiled coil</keyword>
<evidence type="ECO:0000313" key="3">
    <source>
        <dbReference type="Proteomes" id="UP000294530"/>
    </source>
</evidence>
<name>A0A976FLP4_BRELC</name>
<organism evidence="2 3">
    <name type="scientific">Bremia lactucae</name>
    <name type="common">Lettuce downy mildew</name>
    <dbReference type="NCBI Taxonomy" id="4779"/>
    <lineage>
        <taxon>Eukaryota</taxon>
        <taxon>Sar</taxon>
        <taxon>Stramenopiles</taxon>
        <taxon>Oomycota</taxon>
        <taxon>Peronosporomycetes</taxon>
        <taxon>Peronosporales</taxon>
        <taxon>Peronosporaceae</taxon>
        <taxon>Bremia</taxon>
    </lineage>
</organism>
<sequence length="356" mass="40202">MEMAEASSPRSRISATQEIRQLRAQVKAMEDVLETLQFKWIEQLPDSRSLQEAHHLARIKYRLIQTQNEHSELENAFVRQQLMYASLQTTILQAPLYSNSEELMMMLQFQTRLGRESKERQIKLLAHFNRSLATIPSSVNKITQTAIDKALGHRKEGDTKEPLTPLSQINITGLVNSTLISSVFMLEIPNATLKEVYEAILVSYIEAIPALMQRHFGIHATRKMLDSADSPAIYYRLDLHGNDITSSMNHVICSELTSSYGMVHVDSIIDDALHPVSRTNSLQYIVSGITITPRIEAATGKTLSVRLQRVLVYHYNLLPGDSALMKDLAIIRPVLNGDLITSSVCEYIKRTNISQE</sequence>
<evidence type="ECO:0000256" key="1">
    <source>
        <dbReference type="SAM" id="Coils"/>
    </source>
</evidence>
<dbReference type="AlphaFoldDB" id="A0A976FLP4"/>
<comment type="caution">
    <text evidence="2">The sequence shown here is derived from an EMBL/GenBank/DDBJ whole genome shotgun (WGS) entry which is preliminary data.</text>
</comment>
<proteinExistence type="predicted"/>
<dbReference type="KEGG" id="blac:94347934"/>
<feature type="coiled-coil region" evidence="1">
    <location>
        <begin position="12"/>
        <end position="76"/>
    </location>
</feature>
<evidence type="ECO:0000313" key="2">
    <source>
        <dbReference type="EMBL" id="TDH68869.1"/>
    </source>
</evidence>
<protein>
    <submittedName>
        <fullName evidence="2">Uncharacterized protein</fullName>
    </submittedName>
</protein>
<gene>
    <name evidence="2" type="ORF">CCR75_004174</name>
</gene>
<keyword evidence="3" id="KW-1185">Reference proteome</keyword>
<dbReference type="RefSeq" id="XP_067818368.1">
    <property type="nucleotide sequence ID" value="XM_067962263.1"/>
</dbReference>
<accession>A0A976FLP4</accession>
<dbReference type="EMBL" id="SHOA02000019">
    <property type="protein sequence ID" value="TDH68869.1"/>
    <property type="molecule type" value="Genomic_DNA"/>
</dbReference>
<dbReference type="Proteomes" id="UP000294530">
    <property type="component" value="Unassembled WGS sequence"/>
</dbReference>